<protein>
    <submittedName>
        <fullName evidence="2">General stress protein 26</fullName>
    </submittedName>
</protein>
<evidence type="ECO:0000313" key="2">
    <source>
        <dbReference type="EMBL" id="MBM7838213.1"/>
    </source>
</evidence>
<dbReference type="Pfam" id="PF01243">
    <property type="entry name" value="PNPOx_N"/>
    <property type="match status" value="1"/>
</dbReference>
<dbReference type="SUPFAM" id="SSF50475">
    <property type="entry name" value="FMN-binding split barrel"/>
    <property type="match status" value="1"/>
</dbReference>
<dbReference type="Proteomes" id="UP001179280">
    <property type="component" value="Unassembled WGS sequence"/>
</dbReference>
<accession>A0ABS2SRS4</accession>
<dbReference type="InterPro" id="IPR052917">
    <property type="entry name" value="Stress-Dev_Protein"/>
</dbReference>
<name>A0ABS2SRS4_9BACI</name>
<keyword evidence="3" id="KW-1185">Reference proteome</keyword>
<evidence type="ECO:0000313" key="3">
    <source>
        <dbReference type="Proteomes" id="UP001179280"/>
    </source>
</evidence>
<dbReference type="InterPro" id="IPR012349">
    <property type="entry name" value="Split_barrel_FMN-bd"/>
</dbReference>
<dbReference type="Gene3D" id="2.30.110.10">
    <property type="entry name" value="Electron Transport, Fmn-binding Protein, Chain A"/>
    <property type="match status" value="1"/>
</dbReference>
<feature type="domain" description="Pyridoxamine 5'-phosphate oxidase N-terminal" evidence="1">
    <location>
        <begin position="6"/>
        <end position="127"/>
    </location>
</feature>
<dbReference type="EMBL" id="JAFBCV010000003">
    <property type="protein sequence ID" value="MBM7838213.1"/>
    <property type="molecule type" value="Genomic_DNA"/>
</dbReference>
<dbReference type="InterPro" id="IPR011576">
    <property type="entry name" value="Pyridox_Oxase_N"/>
</dbReference>
<comment type="caution">
    <text evidence="2">The sequence shown here is derived from an EMBL/GenBank/DDBJ whole genome shotgun (WGS) entry which is preliminary data.</text>
</comment>
<sequence length="140" mass="16191">MDNHVKEQILKVMKDHKIGSLATVKGNKPHARYMSFYHDGFTLFSPTYKDTYKAEEIEANPNVHVLLGYTGEGYEDAFIEFQGKAVIKDDIQLKEKYWSDSLSHYFKGPEDPSFIFLELKPTTIRLMNKGDNTPYDISFD</sequence>
<dbReference type="PANTHER" id="PTHR34818">
    <property type="entry name" value="PROTEIN BLI-3"/>
    <property type="match status" value="1"/>
</dbReference>
<evidence type="ECO:0000259" key="1">
    <source>
        <dbReference type="Pfam" id="PF01243"/>
    </source>
</evidence>
<proteinExistence type="predicted"/>
<dbReference type="RefSeq" id="WP_204465345.1">
    <property type="nucleotide sequence ID" value="NZ_JAFBCV010000003.1"/>
</dbReference>
<gene>
    <name evidence="2" type="ORF">JOC54_001444</name>
</gene>
<reference evidence="2" key="1">
    <citation type="submission" date="2021-01" db="EMBL/GenBank/DDBJ databases">
        <title>Genomic Encyclopedia of Type Strains, Phase IV (KMG-IV): sequencing the most valuable type-strain genomes for metagenomic binning, comparative biology and taxonomic classification.</title>
        <authorList>
            <person name="Goeker M."/>
        </authorList>
    </citation>
    <scope>NUCLEOTIDE SEQUENCE</scope>
    <source>
        <strain evidence="2">DSM 21943</strain>
    </source>
</reference>
<dbReference type="PANTHER" id="PTHR34818:SF1">
    <property type="entry name" value="PROTEIN BLI-3"/>
    <property type="match status" value="1"/>
</dbReference>
<organism evidence="2 3">
    <name type="scientific">Shouchella xiaoxiensis</name>
    <dbReference type="NCBI Taxonomy" id="766895"/>
    <lineage>
        <taxon>Bacteria</taxon>
        <taxon>Bacillati</taxon>
        <taxon>Bacillota</taxon>
        <taxon>Bacilli</taxon>
        <taxon>Bacillales</taxon>
        <taxon>Bacillaceae</taxon>
        <taxon>Shouchella</taxon>
    </lineage>
</organism>